<evidence type="ECO:0000313" key="4">
    <source>
        <dbReference type="EMBL" id="EOP58750.1"/>
    </source>
</evidence>
<evidence type="ECO:0000256" key="1">
    <source>
        <dbReference type="ARBA" id="ARBA00009117"/>
    </source>
</evidence>
<protein>
    <submittedName>
        <fullName evidence="4">Methylthioribose-1-phosphate isomerase 2</fullName>
    </submittedName>
</protein>
<dbReference type="EMBL" id="AHEJ01000101">
    <property type="protein sequence ID" value="EOP58750.1"/>
    <property type="molecule type" value="Genomic_DNA"/>
</dbReference>
<comment type="similarity">
    <text evidence="1">Belongs to the eIF-2B alpha/beta/delta subunits family. MtnA subfamily.</text>
</comment>
<accession>A0A9W5VD88</accession>
<organism evidence="4 5">
    <name type="scientific">Bacillus cereus ISP2954</name>
    <dbReference type="NCBI Taxonomy" id="1053215"/>
    <lineage>
        <taxon>Bacteria</taxon>
        <taxon>Bacillati</taxon>
        <taxon>Bacillota</taxon>
        <taxon>Bacilli</taxon>
        <taxon>Bacillales</taxon>
        <taxon>Bacillaceae</taxon>
        <taxon>Bacillus</taxon>
        <taxon>Bacillus cereus group</taxon>
    </lineage>
</organism>
<dbReference type="GO" id="GO:0019509">
    <property type="term" value="P:L-methionine salvage from methylthioadenosine"/>
    <property type="evidence" value="ECO:0007669"/>
    <property type="project" value="TreeGrafter"/>
</dbReference>
<keyword evidence="3" id="KW-0486">Methionine biosynthesis</keyword>
<gene>
    <name evidence="4" type="ORF">IGU_01570</name>
</gene>
<evidence type="ECO:0000256" key="3">
    <source>
        <dbReference type="ARBA" id="ARBA00023167"/>
    </source>
</evidence>
<dbReference type="Pfam" id="PF01008">
    <property type="entry name" value="IF-2B"/>
    <property type="match status" value="1"/>
</dbReference>
<dbReference type="PANTHER" id="PTHR43475">
    <property type="entry name" value="METHYLTHIORIBOSE-1-PHOSPHATE ISOMERASE"/>
    <property type="match status" value="1"/>
</dbReference>
<dbReference type="InterPro" id="IPR037171">
    <property type="entry name" value="NagB/RpiA_transferase-like"/>
</dbReference>
<evidence type="ECO:0000256" key="2">
    <source>
        <dbReference type="ARBA" id="ARBA00022605"/>
    </source>
</evidence>
<dbReference type="GO" id="GO:0046523">
    <property type="term" value="F:S-methyl-5-thioribose-1-phosphate isomerase activity"/>
    <property type="evidence" value="ECO:0007669"/>
    <property type="project" value="TreeGrafter"/>
</dbReference>
<dbReference type="InterPro" id="IPR042529">
    <property type="entry name" value="IF_2B-like_C"/>
</dbReference>
<dbReference type="PANTHER" id="PTHR43475:SF4">
    <property type="entry name" value="METHYLTHIORIBOSE-1-PHOSPHATE ISOMERASE"/>
    <property type="match status" value="1"/>
</dbReference>
<dbReference type="Proteomes" id="UP000013989">
    <property type="component" value="Unassembled WGS sequence"/>
</dbReference>
<dbReference type="Gene3D" id="3.40.50.10470">
    <property type="entry name" value="Translation initiation factor eif-2b, domain 2"/>
    <property type="match status" value="1"/>
</dbReference>
<dbReference type="AlphaFoldDB" id="A0A9W5VD88"/>
<keyword evidence="2" id="KW-0028">Amino-acid biosynthesis</keyword>
<reference evidence="4 5" key="1">
    <citation type="submission" date="2012-12" db="EMBL/GenBank/DDBJ databases">
        <title>The Genome Sequence of Bacillus cereus ISP2954.</title>
        <authorList>
            <consortium name="The Broad Institute Genome Sequencing Platform"/>
            <consortium name="The Broad Institute Genome Sequencing Center for Infectious Disease"/>
            <person name="Feldgarden M."/>
            <person name="Van der Auwera G.A."/>
            <person name="Mahillon J."/>
            <person name="Duprez V."/>
            <person name="Timmery S."/>
            <person name="Mattelet C."/>
            <person name="Dierick K."/>
            <person name="Sun M."/>
            <person name="Yu Z."/>
            <person name="Zhu L."/>
            <person name="Hu X."/>
            <person name="Shank E.B."/>
            <person name="Swiecicka I."/>
            <person name="Hansen B.M."/>
            <person name="Andrup L."/>
            <person name="Walker B."/>
            <person name="Young S.K."/>
            <person name="Zeng Q."/>
            <person name="Gargeya S."/>
            <person name="Fitzgerald M."/>
            <person name="Haas B."/>
            <person name="Abouelleil A."/>
            <person name="Alvarado L."/>
            <person name="Arachchi H.M."/>
            <person name="Berlin A.M."/>
            <person name="Chapman S.B."/>
            <person name="Dewar J."/>
            <person name="Goldberg J."/>
            <person name="Griggs A."/>
            <person name="Gujja S."/>
            <person name="Hansen M."/>
            <person name="Howarth C."/>
            <person name="Imamovic A."/>
            <person name="Larimer J."/>
            <person name="McCowan C."/>
            <person name="Murphy C."/>
            <person name="Neiman D."/>
            <person name="Pearson M."/>
            <person name="Priest M."/>
            <person name="Roberts A."/>
            <person name="Saif S."/>
            <person name="Shea T."/>
            <person name="Sisk P."/>
            <person name="Sykes S."/>
            <person name="Wortman J."/>
            <person name="Nusbaum C."/>
            <person name="Birren B."/>
        </authorList>
    </citation>
    <scope>NUCLEOTIDE SEQUENCE [LARGE SCALE GENOMIC DNA]</scope>
    <source>
        <strain evidence="4 5">ISP2954</strain>
    </source>
</reference>
<name>A0A9W5VD88_BACCE</name>
<sequence>MTLITDNTAAHAIQTKEINAIIVGADRIVANGDTANKIGTMNLAILAKHFNIPFYVAAPLSTFDVTKETGAEIIIEERDETEVTKIFGKQVAPIGTDVYNPAFDITPNELITGIITEKGIIRGDYKREIASLFEKQANTYFTEEQE</sequence>
<proteinExistence type="inferred from homology"/>
<dbReference type="SUPFAM" id="SSF100950">
    <property type="entry name" value="NagB/RpiA/CoA transferase-like"/>
    <property type="match status" value="1"/>
</dbReference>
<evidence type="ECO:0000313" key="5">
    <source>
        <dbReference type="Proteomes" id="UP000013989"/>
    </source>
</evidence>
<keyword evidence="4" id="KW-0413">Isomerase</keyword>
<comment type="caution">
    <text evidence="4">The sequence shown here is derived from an EMBL/GenBank/DDBJ whole genome shotgun (WGS) entry which is preliminary data.</text>
</comment>
<dbReference type="InterPro" id="IPR000649">
    <property type="entry name" value="IF-2B-related"/>
</dbReference>